<dbReference type="GO" id="GO:0003856">
    <property type="term" value="F:3-dehydroquinate synthase activity"/>
    <property type="evidence" value="ECO:0007669"/>
    <property type="project" value="UniProtKB-UniRule"/>
</dbReference>
<feature type="binding site" evidence="21">
    <location>
        <position position="467"/>
    </location>
    <ligand>
        <name>Zn(2+)</name>
        <dbReference type="ChEBI" id="CHEBI:29105"/>
    </ligand>
</feature>
<evidence type="ECO:0000256" key="3">
    <source>
        <dbReference type="ARBA" id="ARBA00004661"/>
    </source>
</evidence>
<feature type="binding site" evidence="20">
    <location>
        <position position="20"/>
    </location>
    <ligand>
        <name>Mg(2+)</name>
        <dbReference type="ChEBI" id="CHEBI:18420"/>
    </ligand>
</feature>
<comment type="pathway">
    <text evidence="4 20">Metabolic intermediate biosynthesis; chorismate biosynthesis; chorismate from D-erythrose 4-phosphate and phosphoenolpyruvate: step 5/7.</text>
</comment>
<evidence type="ECO:0000256" key="10">
    <source>
        <dbReference type="ARBA" id="ARBA00022741"/>
    </source>
</evidence>
<dbReference type="PANTHER" id="PTHR43622">
    <property type="entry name" value="3-DEHYDROQUINATE SYNTHASE"/>
    <property type="match status" value="1"/>
</dbReference>
<keyword evidence="7 21" id="KW-0028">Amino-acid biosynthesis</keyword>
<keyword evidence="15 21" id="KW-0057">Aromatic amino acid biosynthesis</keyword>
<dbReference type="AlphaFoldDB" id="D1BSM6"/>
<dbReference type="InterPro" id="IPR030960">
    <property type="entry name" value="DHQS/DOIS_N"/>
</dbReference>
<evidence type="ECO:0000256" key="20">
    <source>
        <dbReference type="HAMAP-Rule" id="MF_00109"/>
    </source>
</evidence>
<comment type="function">
    <text evidence="20">Catalyzes the specific phosphorylation of the 3-hydroxyl group of shikimic acid using ATP as a cosubstrate.</text>
</comment>
<evidence type="ECO:0000256" key="2">
    <source>
        <dbReference type="ARBA" id="ARBA00001911"/>
    </source>
</evidence>
<dbReference type="InterPro" id="IPR050071">
    <property type="entry name" value="Dehydroquinate_synthase"/>
</dbReference>
<feature type="binding site" evidence="21">
    <location>
        <position position="451"/>
    </location>
    <ligand>
        <name>Zn(2+)</name>
        <dbReference type="ChEBI" id="CHEBI:29105"/>
    </ligand>
</feature>
<evidence type="ECO:0000256" key="5">
    <source>
        <dbReference type="ARBA" id="ARBA00005412"/>
    </source>
</evidence>
<dbReference type="GO" id="GO:0004765">
    <property type="term" value="F:shikimate kinase activity"/>
    <property type="evidence" value="ECO:0007669"/>
    <property type="project" value="UniProtKB-UniRule"/>
</dbReference>
<feature type="binding site" evidence="20">
    <location>
        <position position="62"/>
    </location>
    <ligand>
        <name>substrate</name>
    </ligand>
</feature>
<dbReference type="FunFam" id="3.40.50.1970:FF:000012">
    <property type="entry name" value="3-dehydroquinate synthase"/>
    <property type="match status" value="1"/>
</dbReference>
<evidence type="ECO:0000256" key="14">
    <source>
        <dbReference type="ARBA" id="ARBA00023027"/>
    </source>
</evidence>
<comment type="function">
    <text evidence="21">Catalyzes the conversion of 3-deoxy-D-arabino-heptulosonate 7-phosphate (DAHP) to dehydroquinate (DHQ).</text>
</comment>
<dbReference type="NCBIfam" id="NF010627">
    <property type="entry name" value="PRK14021.1"/>
    <property type="match status" value="1"/>
</dbReference>
<dbReference type="eggNOG" id="COG0337">
    <property type="taxonomic scope" value="Bacteria"/>
</dbReference>
<evidence type="ECO:0000313" key="24">
    <source>
        <dbReference type="EMBL" id="ACZ30718.1"/>
    </source>
</evidence>
<comment type="subcellular location">
    <subcellularLocation>
        <location evidence="21">Cytoplasm</location>
    </subcellularLocation>
</comment>
<keyword evidence="9 21" id="KW-0479">Metal-binding</keyword>
<dbReference type="InterPro" id="IPR000623">
    <property type="entry name" value="Shikimate_kinase/TSH1"/>
</dbReference>
<organism evidence="24 25">
    <name type="scientific">Xylanimonas cellulosilytica (strain DSM 15894 / JCM 12276 / CECT 5975 / KCTC 9989 / LMG 20990 / NBRC 107835 / XIL07)</name>
    <dbReference type="NCBI Taxonomy" id="446471"/>
    <lineage>
        <taxon>Bacteria</taxon>
        <taxon>Bacillati</taxon>
        <taxon>Actinomycetota</taxon>
        <taxon>Actinomycetes</taxon>
        <taxon>Micrococcales</taxon>
        <taxon>Promicromonosporaceae</taxon>
        <taxon>Xylanimonas</taxon>
    </lineage>
</organism>
<evidence type="ECO:0000256" key="11">
    <source>
        <dbReference type="ARBA" id="ARBA00022777"/>
    </source>
</evidence>
<dbReference type="Pfam" id="PF01202">
    <property type="entry name" value="SKI"/>
    <property type="match status" value="1"/>
</dbReference>
<dbReference type="STRING" id="446471.Xcel_1695"/>
<dbReference type="NCBIfam" id="TIGR01357">
    <property type="entry name" value="aroB"/>
    <property type="match status" value="1"/>
</dbReference>
<sequence length="577" mass="61484">MTRPRRPVAVLIGPPGSGKTTVGRILADAFDVAFRDTDEDVEQVAGKPITEIFVDDGEPAFRALERAAVATALREHDGVLALGGGAVLDEVTQTALAQYASTGGAIVFLDVSLSHAAPRVGFNQSRPLLLGNPRARWASLMEARRPVYERVATLQVLTDGLEPQAVAQQIGQHRLRGQPADRTVVDRQGAAHMTSTPPAPTRVTVRGAAPYDVVIGRNLLGELPGLLGDKVRRVLVMHPASLAATGEAIRADLGEQGYEAFAVELPDAEEQKTAQVAAFCWGVLGQADFTRSDAIVSVGGGATTDLAGFVAATWLRGIKVVHVPTTLLAMVDAAVGGKTGINTAEGKNLVGSFHPPAGVLCDLATLESLDRWDLVAGLAEVVKTGFIADPRILELVEEHHAALREWKGADATPQTWAVLAELVERSVAVKARVVGEDLTEQGLREILNYGHTFGHAIELVERYQWRHGAAVAVGMVFVAELARLAGKLDDDVVARHRAILDSLGLPTSYRGDRWEQLLAAMRRDKKSRGDLLRFVVLDDVAKPVRLEGPDPTLLAAAYAEVSKEPATGNPGVPVQLG</sequence>
<evidence type="ECO:0000256" key="18">
    <source>
        <dbReference type="ARBA" id="ARBA00023285"/>
    </source>
</evidence>
<dbReference type="InterPro" id="IPR027417">
    <property type="entry name" value="P-loop_NTPase"/>
</dbReference>
<dbReference type="Gene3D" id="1.20.1090.10">
    <property type="entry name" value="Dehydroquinate synthase-like - alpha domain"/>
    <property type="match status" value="1"/>
</dbReference>
<dbReference type="HOGENOM" id="CLU_001201_5_2_11"/>
<comment type="cofactor">
    <cofactor evidence="20">
        <name>Mg(2+)</name>
        <dbReference type="ChEBI" id="CHEBI:18420"/>
    </cofactor>
    <text evidence="20">Binds 1 Mg(2+) ion per subunit.</text>
</comment>
<evidence type="ECO:0000313" key="25">
    <source>
        <dbReference type="Proteomes" id="UP000002255"/>
    </source>
</evidence>
<dbReference type="HAMAP" id="MF_00110">
    <property type="entry name" value="DHQ_synthase"/>
    <property type="match status" value="1"/>
</dbReference>
<keyword evidence="13 20" id="KW-0067">ATP-binding</keyword>
<feature type="binding site" evidence="21">
    <location>
        <begin position="325"/>
        <end position="326"/>
    </location>
    <ligand>
        <name>NAD(+)</name>
        <dbReference type="ChEBI" id="CHEBI:57540"/>
    </ligand>
</feature>
<keyword evidence="6 21" id="KW-0963">Cytoplasm</keyword>
<dbReference type="eggNOG" id="COG0703">
    <property type="taxonomic scope" value="Bacteria"/>
</dbReference>
<dbReference type="InterPro" id="IPR031322">
    <property type="entry name" value="Shikimate/glucono_kinase"/>
</dbReference>
<dbReference type="Gene3D" id="3.40.50.1970">
    <property type="match status" value="1"/>
</dbReference>
<dbReference type="PANTHER" id="PTHR43622:SF7">
    <property type="entry name" value="3-DEHYDROQUINATE SYNTHASE, CHLOROPLASTIC"/>
    <property type="match status" value="1"/>
</dbReference>
<dbReference type="Pfam" id="PF24621">
    <property type="entry name" value="DHQS_C"/>
    <property type="match status" value="1"/>
</dbReference>
<dbReference type="CDD" id="cd08195">
    <property type="entry name" value="DHQS"/>
    <property type="match status" value="1"/>
</dbReference>
<feature type="binding site" evidence="20">
    <location>
        <position position="126"/>
    </location>
    <ligand>
        <name>ATP</name>
        <dbReference type="ChEBI" id="CHEBI:30616"/>
    </ligand>
</feature>
<dbReference type="GO" id="GO:0000287">
    <property type="term" value="F:magnesium ion binding"/>
    <property type="evidence" value="ECO:0007669"/>
    <property type="project" value="UniProtKB-UniRule"/>
</dbReference>
<keyword evidence="12 21" id="KW-0862">Zinc</keyword>
<dbReference type="GO" id="GO:0005524">
    <property type="term" value="F:ATP binding"/>
    <property type="evidence" value="ECO:0007669"/>
    <property type="project" value="UniProtKB-UniRule"/>
</dbReference>
<protein>
    <recommendedName>
        <fullName evidence="20 21">Multifunctional fusion protein</fullName>
    </recommendedName>
    <domain>
        <recommendedName>
            <fullName evidence="20">Shikimate kinase</fullName>
            <shortName evidence="20">SK</shortName>
            <ecNumber evidence="20">2.7.1.71</ecNumber>
        </recommendedName>
    </domain>
    <domain>
        <recommendedName>
            <fullName evidence="21">3-dehydroquinate synthase</fullName>
            <shortName evidence="21">DHQS</shortName>
            <ecNumber evidence="21">4.2.3.4</ecNumber>
        </recommendedName>
    </domain>
</protein>
<dbReference type="UniPathway" id="UPA00053">
    <property type="reaction ID" value="UER00085"/>
</dbReference>
<evidence type="ECO:0000256" key="9">
    <source>
        <dbReference type="ARBA" id="ARBA00022723"/>
    </source>
</evidence>
<evidence type="ECO:0000256" key="21">
    <source>
        <dbReference type="HAMAP-Rule" id="MF_00110"/>
    </source>
</evidence>
<evidence type="ECO:0000256" key="8">
    <source>
        <dbReference type="ARBA" id="ARBA00022679"/>
    </source>
</evidence>
<comment type="subunit">
    <text evidence="20">Monomer.</text>
</comment>
<keyword evidence="18 21" id="KW-0170">Cobalt</keyword>
<dbReference type="GO" id="GO:0009073">
    <property type="term" value="P:aromatic amino acid family biosynthetic process"/>
    <property type="evidence" value="ECO:0007669"/>
    <property type="project" value="UniProtKB-KW"/>
</dbReference>
<comment type="similarity">
    <text evidence="20">Belongs to the shikimate kinase family.</text>
</comment>
<comment type="cofactor">
    <cofactor evidence="2 21">
        <name>NAD(+)</name>
        <dbReference type="ChEBI" id="CHEBI:57540"/>
    </cofactor>
</comment>
<accession>D1BSM6</accession>
<keyword evidence="25" id="KW-1185">Reference proteome</keyword>
<dbReference type="GO" id="GO:0008652">
    <property type="term" value="P:amino acid biosynthetic process"/>
    <property type="evidence" value="ECO:0007669"/>
    <property type="project" value="UniProtKB-KW"/>
</dbReference>
<keyword evidence="16 21" id="KW-0456">Lyase</keyword>
<dbReference type="GO" id="GO:0009423">
    <property type="term" value="P:chorismate biosynthetic process"/>
    <property type="evidence" value="ECO:0007669"/>
    <property type="project" value="UniProtKB-UniRule"/>
</dbReference>
<reference evidence="24 25" key="2">
    <citation type="journal article" date="2010" name="Stand. Genomic Sci.">
        <title>Complete genome sequence of Xylanimonas cellulosilytica type strain (XIL07).</title>
        <authorList>
            <person name="Foster B."/>
            <person name="Pukall R."/>
            <person name="Abt B."/>
            <person name="Nolan M."/>
            <person name="Glavina Del Rio T."/>
            <person name="Chen F."/>
            <person name="Lucas S."/>
            <person name="Tice H."/>
            <person name="Pitluck S."/>
            <person name="Cheng J.-F."/>
            <person name="Chertkov O."/>
            <person name="Brettin T."/>
            <person name="Han C."/>
            <person name="Detter J.C."/>
            <person name="Bruce D."/>
            <person name="Goodwin L."/>
            <person name="Ivanova N."/>
            <person name="Mavromatis K."/>
            <person name="Pati A."/>
            <person name="Mikhailova N."/>
            <person name="Chen A."/>
            <person name="Palaniappan K."/>
            <person name="Land M."/>
            <person name="Hauser L."/>
            <person name="Chang Y.-J."/>
            <person name="Jeffries C.D."/>
            <person name="Chain P."/>
            <person name="Rohde M."/>
            <person name="Goeker M."/>
            <person name="Bristow J."/>
            <person name="Eisen J.A."/>
            <person name="Markowitz V."/>
            <person name="Hugenholtz P."/>
            <person name="Kyrpides N.C."/>
            <person name="Klenk H.-P."/>
            <person name="Lapidus A."/>
        </authorList>
    </citation>
    <scope>NUCLEOTIDE SEQUENCE [LARGE SCALE GENOMIC DNA]</scope>
    <source>
        <strain evidence="25">DSM 15894 / CECT 5975 / LMG 20990 / XIL07</strain>
    </source>
</reference>
<evidence type="ECO:0000256" key="7">
    <source>
        <dbReference type="ARBA" id="ARBA00022605"/>
    </source>
</evidence>
<keyword evidence="17" id="KW-0511">Multifunctional enzyme</keyword>
<dbReference type="InterPro" id="IPR023000">
    <property type="entry name" value="Shikimate_kinase_CS"/>
</dbReference>
<dbReference type="Pfam" id="PF01761">
    <property type="entry name" value="DHQ_synthase"/>
    <property type="match status" value="1"/>
</dbReference>
<comment type="similarity">
    <text evidence="5 21">Belongs to the sugar phosphate cyclases superfamily. Dehydroquinate synthase family.</text>
</comment>
<feature type="domain" description="3-dehydroquinate synthase C-terminal" evidence="23">
    <location>
        <begin position="377"/>
        <end position="527"/>
    </location>
</feature>
<dbReference type="OrthoDB" id="9806583at2"/>
<evidence type="ECO:0000256" key="15">
    <source>
        <dbReference type="ARBA" id="ARBA00023141"/>
    </source>
</evidence>
<dbReference type="KEGG" id="xce:Xcel_1695"/>
<dbReference type="GO" id="GO:0005737">
    <property type="term" value="C:cytoplasm"/>
    <property type="evidence" value="ECO:0007669"/>
    <property type="project" value="UniProtKB-SubCell"/>
</dbReference>
<keyword evidence="20" id="KW-0460">Magnesium</keyword>
<evidence type="ECO:0000259" key="22">
    <source>
        <dbReference type="Pfam" id="PF01761"/>
    </source>
</evidence>
<evidence type="ECO:0000256" key="4">
    <source>
        <dbReference type="ARBA" id="ARBA00004842"/>
    </source>
</evidence>
<dbReference type="InterPro" id="IPR016037">
    <property type="entry name" value="DHQ_synth_AroB"/>
</dbReference>
<keyword evidence="14 21" id="KW-0520">NAD</keyword>
<evidence type="ECO:0000259" key="23">
    <source>
        <dbReference type="Pfam" id="PF24621"/>
    </source>
</evidence>
<feature type="binding site" evidence="21">
    <location>
        <position position="347"/>
    </location>
    <ligand>
        <name>NAD(+)</name>
        <dbReference type="ChEBI" id="CHEBI:57540"/>
    </ligand>
</feature>
<evidence type="ECO:0000256" key="19">
    <source>
        <dbReference type="ARBA" id="ARBA00048567"/>
    </source>
</evidence>
<feature type="binding site" evidence="21">
    <location>
        <position position="338"/>
    </location>
    <ligand>
        <name>NAD(+)</name>
        <dbReference type="ChEBI" id="CHEBI:57540"/>
    </ligand>
</feature>
<feature type="binding site" evidence="20">
    <location>
        <begin position="16"/>
        <end position="21"/>
    </location>
    <ligand>
        <name>ATP</name>
        <dbReference type="ChEBI" id="CHEBI:30616"/>
    </ligand>
</feature>
<evidence type="ECO:0000256" key="1">
    <source>
        <dbReference type="ARBA" id="ARBA00001393"/>
    </source>
</evidence>
<feature type="binding site" evidence="20">
    <location>
        <position position="84"/>
    </location>
    <ligand>
        <name>substrate</name>
    </ligand>
</feature>
<dbReference type="PROSITE" id="PS01128">
    <property type="entry name" value="SHIKIMATE_KINASE"/>
    <property type="match status" value="1"/>
</dbReference>
<reference evidence="25" key="1">
    <citation type="submission" date="2009-11" db="EMBL/GenBank/DDBJ databases">
        <title>The complete chromosome of Xylanimonas cellulosilytica DSM 15894.</title>
        <authorList>
            <consortium name="US DOE Joint Genome Institute (JGI-PGF)"/>
            <person name="Lucas S."/>
            <person name="Copeland A."/>
            <person name="Lapidus A."/>
            <person name="Glavina del Rio T."/>
            <person name="Dalin E."/>
            <person name="Tice H."/>
            <person name="Bruce D."/>
            <person name="Goodwin L."/>
            <person name="Pitluck S."/>
            <person name="Kyrpides N."/>
            <person name="Mavromatis K."/>
            <person name="Ivanova N."/>
            <person name="Mikhailova N."/>
            <person name="Foster B."/>
            <person name="Clum A."/>
            <person name="Brettin T."/>
            <person name="Detter J.C."/>
            <person name="Han C."/>
            <person name="Larimer F."/>
            <person name="Land M."/>
            <person name="Hauser L."/>
            <person name="Markowitz V."/>
            <person name="Cheng J.F."/>
            <person name="Hugenholtz P."/>
            <person name="Woyke T."/>
            <person name="Wu D."/>
            <person name="Gehrich-Schroeter G."/>
            <person name="Schneider S."/>
            <person name="Pukall S.R."/>
            <person name="Klenk H.P."/>
            <person name="Eisen J.A."/>
        </authorList>
    </citation>
    <scope>NUCLEOTIDE SEQUENCE [LARGE SCALE GENOMIC DNA]</scope>
    <source>
        <strain evidence="25">DSM 15894 / CECT 5975 / LMG 20990 / XIL07</strain>
    </source>
</reference>
<dbReference type="Gene3D" id="3.40.50.300">
    <property type="entry name" value="P-loop containing nucleotide triphosphate hydrolases"/>
    <property type="match status" value="1"/>
</dbReference>
<keyword evidence="8 20" id="KW-0808">Transferase</keyword>
<keyword evidence="11 20" id="KW-0418">Kinase</keyword>
<dbReference type="CDD" id="cd00464">
    <property type="entry name" value="SK"/>
    <property type="match status" value="1"/>
</dbReference>
<evidence type="ECO:0000256" key="6">
    <source>
        <dbReference type="ARBA" id="ARBA00022490"/>
    </source>
</evidence>
<proteinExistence type="inferred from homology"/>
<keyword evidence="10 21" id="KW-0547">Nucleotide-binding</keyword>
<dbReference type="Proteomes" id="UP000002255">
    <property type="component" value="Chromosome"/>
</dbReference>
<evidence type="ECO:0000256" key="12">
    <source>
        <dbReference type="ARBA" id="ARBA00022833"/>
    </source>
</evidence>
<dbReference type="HAMAP" id="MF_00109">
    <property type="entry name" value="Shikimate_kinase"/>
    <property type="match status" value="1"/>
</dbReference>
<feature type="binding site" evidence="21">
    <location>
        <begin position="301"/>
        <end position="305"/>
    </location>
    <ligand>
        <name>NAD(+)</name>
        <dbReference type="ChEBI" id="CHEBI:57540"/>
    </ligand>
</feature>
<comment type="catalytic activity">
    <reaction evidence="19 20">
        <text>shikimate + ATP = 3-phosphoshikimate + ADP + H(+)</text>
        <dbReference type="Rhea" id="RHEA:13121"/>
        <dbReference type="ChEBI" id="CHEBI:15378"/>
        <dbReference type="ChEBI" id="CHEBI:30616"/>
        <dbReference type="ChEBI" id="CHEBI:36208"/>
        <dbReference type="ChEBI" id="CHEBI:145989"/>
        <dbReference type="ChEBI" id="CHEBI:456216"/>
        <dbReference type="EC" id="2.7.1.71"/>
    </reaction>
</comment>
<evidence type="ECO:0000256" key="17">
    <source>
        <dbReference type="ARBA" id="ARBA00023268"/>
    </source>
</evidence>
<comment type="caution">
    <text evidence="21">Lacks conserved residue(s) required for the propagation of feature annotation.</text>
</comment>
<dbReference type="SUPFAM" id="SSF52540">
    <property type="entry name" value="P-loop containing nucleoside triphosphate hydrolases"/>
    <property type="match status" value="1"/>
</dbReference>
<comment type="catalytic activity">
    <reaction evidence="1 21">
        <text>7-phospho-2-dehydro-3-deoxy-D-arabino-heptonate = 3-dehydroquinate + phosphate</text>
        <dbReference type="Rhea" id="RHEA:21968"/>
        <dbReference type="ChEBI" id="CHEBI:32364"/>
        <dbReference type="ChEBI" id="CHEBI:43474"/>
        <dbReference type="ChEBI" id="CHEBI:58394"/>
        <dbReference type="EC" id="4.2.3.4"/>
    </reaction>
</comment>
<gene>
    <name evidence="20" type="primary">aroK</name>
    <name evidence="21" type="synonym">aroB</name>
    <name evidence="24" type="ordered locus">Xcel_1695</name>
</gene>
<comment type="pathway">
    <text evidence="3 21">Metabolic intermediate biosynthesis; chorismate biosynthesis; chorismate from D-erythrose 4-phosphate and phosphoenolpyruvate: step 2/7.</text>
</comment>
<feature type="binding site" evidence="20">
    <location>
        <position position="144"/>
    </location>
    <ligand>
        <name>substrate</name>
    </ligand>
</feature>
<feature type="binding site" evidence="21">
    <location>
        <begin position="267"/>
        <end position="272"/>
    </location>
    <ligand>
        <name>NAD(+)</name>
        <dbReference type="ChEBI" id="CHEBI:57540"/>
    </ligand>
</feature>
<dbReference type="PRINTS" id="PR01100">
    <property type="entry name" value="SHIKIMTKNASE"/>
</dbReference>
<dbReference type="EC" id="2.7.1.71" evidence="20"/>
<evidence type="ECO:0000256" key="13">
    <source>
        <dbReference type="ARBA" id="ARBA00022840"/>
    </source>
</evidence>
<comment type="cofactor">
    <cofactor evidence="21">
        <name>Co(2+)</name>
        <dbReference type="ChEBI" id="CHEBI:48828"/>
    </cofactor>
    <cofactor evidence="21">
        <name>Zn(2+)</name>
        <dbReference type="ChEBI" id="CHEBI:29105"/>
    </cofactor>
    <text evidence="21">Binds 1 divalent metal cation per subunit. Can use either Co(2+) or Zn(2+).</text>
</comment>
<dbReference type="InterPro" id="IPR056179">
    <property type="entry name" value="DHQS_C"/>
</dbReference>
<feature type="binding site" evidence="20">
    <location>
        <position position="38"/>
    </location>
    <ligand>
        <name>substrate</name>
    </ligand>
</feature>
<feature type="domain" description="3-dehydroquinate synthase N-terminal" evidence="22">
    <location>
        <begin position="263"/>
        <end position="371"/>
    </location>
</feature>
<dbReference type="EMBL" id="CP001821">
    <property type="protein sequence ID" value="ACZ30718.1"/>
    <property type="molecule type" value="Genomic_DNA"/>
</dbReference>
<dbReference type="EC" id="4.2.3.4" evidence="21"/>
<dbReference type="SUPFAM" id="SSF56796">
    <property type="entry name" value="Dehydroquinate synthase-like"/>
    <property type="match status" value="1"/>
</dbReference>
<name>D1BSM6_XYLCX</name>
<evidence type="ECO:0000256" key="16">
    <source>
        <dbReference type="ARBA" id="ARBA00023239"/>
    </source>
</evidence>
<feature type="binding site" evidence="21">
    <location>
        <position position="380"/>
    </location>
    <ligand>
        <name>Zn(2+)</name>
        <dbReference type="ChEBI" id="CHEBI:29105"/>
    </ligand>
</feature>